<dbReference type="Gene3D" id="3.30.450.40">
    <property type="match status" value="1"/>
</dbReference>
<feature type="domain" description="HTH iclR-type" evidence="4">
    <location>
        <begin position="1"/>
        <end position="63"/>
    </location>
</feature>
<organism evidence="6">
    <name type="scientific">Streptomyces sp. NBC_00008</name>
    <dbReference type="NCBI Taxonomy" id="2903610"/>
    <lineage>
        <taxon>Bacteria</taxon>
        <taxon>Bacillati</taxon>
        <taxon>Actinomycetota</taxon>
        <taxon>Actinomycetes</taxon>
        <taxon>Kitasatosporales</taxon>
        <taxon>Streptomycetaceae</taxon>
        <taxon>Streptomyces</taxon>
    </lineage>
</organism>
<name>A0AAU2W0W2_9ACTN</name>
<dbReference type="AlphaFoldDB" id="A0AAU2W0W2"/>
<dbReference type="PANTHER" id="PTHR30136:SF35">
    <property type="entry name" value="HTH-TYPE TRANSCRIPTIONAL REGULATOR RV1719"/>
    <property type="match status" value="1"/>
</dbReference>
<protein>
    <submittedName>
        <fullName evidence="6">IclR family transcriptional regulator</fullName>
    </submittedName>
</protein>
<dbReference type="EMBL" id="CP108313">
    <property type="protein sequence ID" value="WTW73623.1"/>
    <property type="molecule type" value="Genomic_DNA"/>
</dbReference>
<dbReference type="InterPro" id="IPR036390">
    <property type="entry name" value="WH_DNA-bd_sf"/>
</dbReference>
<evidence type="ECO:0000313" key="6">
    <source>
        <dbReference type="EMBL" id="WTW73623.1"/>
    </source>
</evidence>
<proteinExistence type="predicted"/>
<evidence type="ECO:0000256" key="1">
    <source>
        <dbReference type="ARBA" id="ARBA00023015"/>
    </source>
</evidence>
<dbReference type="InterPro" id="IPR029016">
    <property type="entry name" value="GAF-like_dom_sf"/>
</dbReference>
<dbReference type="InterPro" id="IPR050707">
    <property type="entry name" value="HTH_MetabolicPath_Reg"/>
</dbReference>
<dbReference type="PROSITE" id="PS51078">
    <property type="entry name" value="ICLR_ED"/>
    <property type="match status" value="1"/>
</dbReference>
<dbReference type="GO" id="GO:0045892">
    <property type="term" value="P:negative regulation of DNA-templated transcription"/>
    <property type="evidence" value="ECO:0007669"/>
    <property type="project" value="TreeGrafter"/>
</dbReference>
<keyword evidence="1" id="KW-0805">Transcription regulation</keyword>
<reference evidence="6" key="1">
    <citation type="submission" date="2022-10" db="EMBL/GenBank/DDBJ databases">
        <title>The complete genomes of actinobacterial strains from the NBC collection.</title>
        <authorList>
            <person name="Joergensen T.S."/>
            <person name="Alvarez Arevalo M."/>
            <person name="Sterndorff E.B."/>
            <person name="Faurdal D."/>
            <person name="Vuksanovic O."/>
            <person name="Mourched A.-S."/>
            <person name="Charusanti P."/>
            <person name="Shaw S."/>
            <person name="Blin K."/>
            <person name="Weber T."/>
        </authorList>
    </citation>
    <scope>NUCLEOTIDE SEQUENCE</scope>
    <source>
        <strain evidence="6">NBC_00008</strain>
    </source>
</reference>
<dbReference type="SUPFAM" id="SSF46785">
    <property type="entry name" value="Winged helix' DNA-binding domain"/>
    <property type="match status" value="1"/>
</dbReference>
<evidence type="ECO:0000256" key="2">
    <source>
        <dbReference type="ARBA" id="ARBA00023125"/>
    </source>
</evidence>
<evidence type="ECO:0000256" key="3">
    <source>
        <dbReference type="ARBA" id="ARBA00023163"/>
    </source>
</evidence>
<dbReference type="PROSITE" id="PS51077">
    <property type="entry name" value="HTH_ICLR"/>
    <property type="match status" value="1"/>
</dbReference>
<dbReference type="InterPro" id="IPR036388">
    <property type="entry name" value="WH-like_DNA-bd_sf"/>
</dbReference>
<evidence type="ECO:0000259" key="5">
    <source>
        <dbReference type="PROSITE" id="PS51078"/>
    </source>
</evidence>
<dbReference type="Gene3D" id="1.10.10.10">
    <property type="entry name" value="Winged helix-like DNA-binding domain superfamily/Winged helix DNA-binding domain"/>
    <property type="match status" value="1"/>
</dbReference>
<accession>A0AAU2W0W2</accession>
<dbReference type="SUPFAM" id="SSF55781">
    <property type="entry name" value="GAF domain-like"/>
    <property type="match status" value="1"/>
</dbReference>
<gene>
    <name evidence="6" type="ORF">OG398_37985</name>
</gene>
<dbReference type="InterPro" id="IPR005471">
    <property type="entry name" value="Tscrpt_reg_IclR_N"/>
</dbReference>
<sequence>MSTLANARDVLRLMARLRRDVTVTDVAGELGLPKSSVSRTLSMMAEYGFLERDPVTRAYRPGELIMEASYHVRASRGTVSLLEEEAARLVSDTGYTGYVDVLDGSESLVLHMRVSAIGSLHAYTPAGTRAPAYASSMGRALLARLEDAQVTRLVHDRLEHSVGQAPKTREELLAQLARVRADGWEFSRGEYVPGVAGISSAVLDGDTGQIFGIGIALPAQELSGGMPERFGRAVRDAALRVGKRIGDPYWLRFAAPDGRPSPGIVDAPAGG</sequence>
<keyword evidence="3" id="KW-0804">Transcription</keyword>
<evidence type="ECO:0000259" key="4">
    <source>
        <dbReference type="PROSITE" id="PS51077"/>
    </source>
</evidence>
<dbReference type="Pfam" id="PF09339">
    <property type="entry name" value="HTH_IclR"/>
    <property type="match status" value="1"/>
</dbReference>
<dbReference type="InterPro" id="IPR014757">
    <property type="entry name" value="Tscrpt_reg_IclR_C"/>
</dbReference>
<dbReference type="GO" id="GO:0003700">
    <property type="term" value="F:DNA-binding transcription factor activity"/>
    <property type="evidence" value="ECO:0007669"/>
    <property type="project" value="TreeGrafter"/>
</dbReference>
<dbReference type="PANTHER" id="PTHR30136">
    <property type="entry name" value="HELIX-TURN-HELIX TRANSCRIPTIONAL REGULATOR, ICLR FAMILY"/>
    <property type="match status" value="1"/>
</dbReference>
<dbReference type="Pfam" id="PF01614">
    <property type="entry name" value="IclR_C"/>
    <property type="match status" value="1"/>
</dbReference>
<feature type="domain" description="IclR-ED" evidence="5">
    <location>
        <begin position="64"/>
        <end position="247"/>
    </location>
</feature>
<dbReference type="SMART" id="SM00346">
    <property type="entry name" value="HTH_ICLR"/>
    <property type="match status" value="1"/>
</dbReference>
<dbReference type="GO" id="GO:0003677">
    <property type="term" value="F:DNA binding"/>
    <property type="evidence" value="ECO:0007669"/>
    <property type="project" value="UniProtKB-KW"/>
</dbReference>
<keyword evidence="2" id="KW-0238">DNA-binding</keyword>